<dbReference type="GO" id="GO:0060320">
    <property type="term" value="P:rejection of self pollen"/>
    <property type="evidence" value="ECO:0007669"/>
    <property type="project" value="UniProtKB-KW"/>
</dbReference>
<name>A0A2G2XVD6_CAPAN</name>
<evidence type="ECO:0000256" key="7">
    <source>
        <dbReference type="SAM" id="Phobius"/>
    </source>
</evidence>
<dbReference type="InterPro" id="IPR010264">
    <property type="entry name" value="Self-incomp_S1"/>
</dbReference>
<sequence>MMRKCAMFLFILGVACYIIMLILIKQPDEYFGQVYNVHIINGFTNNSSLPLVVWCNADDGADMGGRALQERDEFSWSVKTTFWKSTQYLCTMKNDNQRRSFQAFQRRRDIQRCSPTRECFWLVKEDGFYFSNDEIYWRKDFSWTLN</sequence>
<keyword evidence="7" id="KW-0472">Membrane</keyword>
<evidence type="ECO:0000256" key="6">
    <source>
        <dbReference type="RuleBase" id="RU367044"/>
    </source>
</evidence>
<dbReference type="SMR" id="A0A2G2XVD6"/>
<accession>A0A2G2XVD6</accession>
<gene>
    <name evidence="8" type="ORF">T459_34662</name>
</gene>
<dbReference type="AlphaFoldDB" id="A0A2G2XVD6"/>
<comment type="similarity">
    <text evidence="2 6">Belongs to the plant self-incompatibility (S1) protein family.</text>
</comment>
<dbReference type="OMA" id="PTRECFW"/>
<evidence type="ECO:0000256" key="3">
    <source>
        <dbReference type="ARBA" id="ARBA00022471"/>
    </source>
</evidence>
<dbReference type="PROSITE" id="PS51257">
    <property type="entry name" value="PROKAR_LIPOPROTEIN"/>
    <property type="match status" value="1"/>
</dbReference>
<comment type="caution">
    <text evidence="8">The sequence shown here is derived from an EMBL/GenBank/DDBJ whole genome shotgun (WGS) entry which is preliminary data.</text>
</comment>
<keyword evidence="3 6" id="KW-0713">Self-incompatibility</keyword>
<evidence type="ECO:0000313" key="9">
    <source>
        <dbReference type="Proteomes" id="UP000222542"/>
    </source>
</evidence>
<evidence type="ECO:0000256" key="5">
    <source>
        <dbReference type="ARBA" id="ARBA00022729"/>
    </source>
</evidence>
<dbReference type="Proteomes" id="UP000222542">
    <property type="component" value="Unassembled WGS sequence"/>
</dbReference>
<reference evidence="8 9" key="1">
    <citation type="journal article" date="2014" name="Nat. Genet.">
        <title>Genome sequence of the hot pepper provides insights into the evolution of pungency in Capsicum species.</title>
        <authorList>
            <person name="Kim S."/>
            <person name="Park M."/>
            <person name="Yeom S.I."/>
            <person name="Kim Y.M."/>
            <person name="Lee J.M."/>
            <person name="Lee H.A."/>
            <person name="Seo E."/>
            <person name="Choi J."/>
            <person name="Cheong K."/>
            <person name="Kim K.T."/>
            <person name="Jung K."/>
            <person name="Lee G.W."/>
            <person name="Oh S.K."/>
            <person name="Bae C."/>
            <person name="Kim S.B."/>
            <person name="Lee H.Y."/>
            <person name="Kim S.Y."/>
            <person name="Kim M.S."/>
            <person name="Kang B.C."/>
            <person name="Jo Y.D."/>
            <person name="Yang H.B."/>
            <person name="Jeong H.J."/>
            <person name="Kang W.H."/>
            <person name="Kwon J.K."/>
            <person name="Shin C."/>
            <person name="Lim J.Y."/>
            <person name="Park J.H."/>
            <person name="Huh J.H."/>
            <person name="Kim J.S."/>
            <person name="Kim B.D."/>
            <person name="Cohen O."/>
            <person name="Paran I."/>
            <person name="Suh M.C."/>
            <person name="Lee S.B."/>
            <person name="Kim Y.K."/>
            <person name="Shin Y."/>
            <person name="Noh S.J."/>
            <person name="Park J."/>
            <person name="Seo Y.S."/>
            <person name="Kwon S.Y."/>
            <person name="Kim H.A."/>
            <person name="Park J.M."/>
            <person name="Kim H.J."/>
            <person name="Choi S.B."/>
            <person name="Bosland P.W."/>
            <person name="Reeves G."/>
            <person name="Jo S.H."/>
            <person name="Lee B.W."/>
            <person name="Cho H.T."/>
            <person name="Choi H.S."/>
            <person name="Lee M.S."/>
            <person name="Yu Y."/>
            <person name="Do Choi Y."/>
            <person name="Park B.S."/>
            <person name="van Deynze A."/>
            <person name="Ashrafi H."/>
            <person name="Hill T."/>
            <person name="Kim W.T."/>
            <person name="Pai H.S."/>
            <person name="Ahn H.K."/>
            <person name="Yeam I."/>
            <person name="Giovannoni J.J."/>
            <person name="Rose J.K."/>
            <person name="Sorensen I."/>
            <person name="Lee S.J."/>
            <person name="Kim R.W."/>
            <person name="Choi I.Y."/>
            <person name="Choi B.S."/>
            <person name="Lim J.S."/>
            <person name="Lee Y.H."/>
            <person name="Choi D."/>
        </authorList>
    </citation>
    <scope>NUCLEOTIDE SEQUENCE [LARGE SCALE GENOMIC DNA]</scope>
    <source>
        <strain evidence="9">cv. CM334</strain>
    </source>
</reference>
<feature type="transmembrane region" description="Helical" evidence="7">
    <location>
        <begin position="6"/>
        <end position="24"/>
    </location>
</feature>
<proteinExistence type="inferred from homology"/>
<evidence type="ECO:0000256" key="1">
    <source>
        <dbReference type="ARBA" id="ARBA00004613"/>
    </source>
</evidence>
<protein>
    <recommendedName>
        <fullName evidence="6">S-protein homolog</fullName>
    </recommendedName>
</protein>
<reference evidence="8 9" key="2">
    <citation type="journal article" date="2017" name="Genome Biol.">
        <title>New reference genome sequences of hot pepper reveal the massive evolution of plant disease-resistance genes by retroduplication.</title>
        <authorList>
            <person name="Kim S."/>
            <person name="Park J."/>
            <person name="Yeom S.I."/>
            <person name="Kim Y.M."/>
            <person name="Seo E."/>
            <person name="Kim K.T."/>
            <person name="Kim M.S."/>
            <person name="Lee J.M."/>
            <person name="Cheong K."/>
            <person name="Shin H.S."/>
            <person name="Kim S.B."/>
            <person name="Han K."/>
            <person name="Lee J."/>
            <person name="Park M."/>
            <person name="Lee H.A."/>
            <person name="Lee H.Y."/>
            <person name="Lee Y."/>
            <person name="Oh S."/>
            <person name="Lee J.H."/>
            <person name="Choi E."/>
            <person name="Choi E."/>
            <person name="Lee S.E."/>
            <person name="Jeon J."/>
            <person name="Kim H."/>
            <person name="Choi G."/>
            <person name="Song H."/>
            <person name="Lee J."/>
            <person name="Lee S.C."/>
            <person name="Kwon J.K."/>
            <person name="Lee H.Y."/>
            <person name="Koo N."/>
            <person name="Hong Y."/>
            <person name="Kim R.W."/>
            <person name="Kang W.H."/>
            <person name="Huh J.H."/>
            <person name="Kang B.C."/>
            <person name="Yang T.J."/>
            <person name="Lee Y.H."/>
            <person name="Bennetzen J.L."/>
            <person name="Choi D."/>
        </authorList>
    </citation>
    <scope>NUCLEOTIDE SEQUENCE [LARGE SCALE GENOMIC DNA]</scope>
    <source>
        <strain evidence="9">cv. CM334</strain>
    </source>
</reference>
<dbReference type="Gramene" id="PHT61488">
    <property type="protein sequence ID" value="PHT61488"/>
    <property type="gene ID" value="T459_34662"/>
</dbReference>
<keyword evidence="7" id="KW-1133">Transmembrane helix</keyword>
<keyword evidence="5" id="KW-0732">Signal</keyword>
<keyword evidence="4 6" id="KW-0964">Secreted</keyword>
<evidence type="ECO:0000313" key="8">
    <source>
        <dbReference type="EMBL" id="PHT61488.1"/>
    </source>
</evidence>
<dbReference type="EMBL" id="AYRZ02000146">
    <property type="protein sequence ID" value="PHT61488.1"/>
    <property type="molecule type" value="Genomic_DNA"/>
</dbReference>
<comment type="subcellular location">
    <subcellularLocation>
        <location evidence="1 6">Secreted</location>
    </subcellularLocation>
</comment>
<keyword evidence="7" id="KW-0812">Transmembrane</keyword>
<keyword evidence="9" id="KW-1185">Reference proteome</keyword>
<evidence type="ECO:0000256" key="2">
    <source>
        <dbReference type="ARBA" id="ARBA00005581"/>
    </source>
</evidence>
<dbReference type="PANTHER" id="PTHR31232">
    <property type="match status" value="1"/>
</dbReference>
<organism evidence="8 9">
    <name type="scientific">Capsicum annuum</name>
    <name type="common">Capsicum pepper</name>
    <dbReference type="NCBI Taxonomy" id="4072"/>
    <lineage>
        <taxon>Eukaryota</taxon>
        <taxon>Viridiplantae</taxon>
        <taxon>Streptophyta</taxon>
        <taxon>Embryophyta</taxon>
        <taxon>Tracheophyta</taxon>
        <taxon>Spermatophyta</taxon>
        <taxon>Magnoliopsida</taxon>
        <taxon>eudicotyledons</taxon>
        <taxon>Gunneridae</taxon>
        <taxon>Pentapetalae</taxon>
        <taxon>asterids</taxon>
        <taxon>lamiids</taxon>
        <taxon>Solanales</taxon>
        <taxon>Solanaceae</taxon>
        <taxon>Solanoideae</taxon>
        <taxon>Capsiceae</taxon>
        <taxon>Capsicum</taxon>
    </lineage>
</organism>
<dbReference type="GO" id="GO:0005576">
    <property type="term" value="C:extracellular region"/>
    <property type="evidence" value="ECO:0007669"/>
    <property type="project" value="UniProtKB-SubCell"/>
</dbReference>
<dbReference type="Pfam" id="PF05938">
    <property type="entry name" value="Self-incomp_S1"/>
    <property type="match status" value="1"/>
</dbReference>
<dbReference type="PANTHER" id="PTHR31232:SF8">
    <property type="entry name" value="S-PROTEIN HOMOLOG"/>
    <property type="match status" value="1"/>
</dbReference>
<evidence type="ECO:0000256" key="4">
    <source>
        <dbReference type="ARBA" id="ARBA00022525"/>
    </source>
</evidence>